<feature type="compositionally biased region" description="Basic and acidic residues" evidence="1">
    <location>
        <begin position="193"/>
        <end position="203"/>
    </location>
</feature>
<name>A0A2S9QEN3_9HYPH</name>
<reference evidence="3 4" key="1">
    <citation type="submission" date="2018-02" db="EMBL/GenBank/DDBJ databases">
        <title>Whole genome sequencing of endophytic bacterium.</title>
        <authorList>
            <person name="Eedara R."/>
            <person name="Podile A.R."/>
        </authorList>
    </citation>
    <scope>NUCLEOTIDE SEQUENCE [LARGE SCALE GENOMIC DNA]</scope>
    <source>
        <strain evidence="3 4">RP1T</strain>
    </source>
</reference>
<sequence>MRTKIWLGLAAATALVALAPAGAANAQSLGQNFFQKMLGTGDDAPAINYSDRAPLAKPGKLDLPPPGTAATSDNDPNWPVDPDYKKRKAAGVIPRSKAEHGDGRLSPEEMAAGRVPGAGVPTEPEPFDAAKASSRALKPSELQKRLNLGEDNTPLAAGVEPPRRSLTEPPPGYRKPLASAPLAGNEPLPSEGNKSESWFDRVFKTPRVK</sequence>
<keyword evidence="4" id="KW-1185">Reference proteome</keyword>
<feature type="chain" id="PRO_5015410901" evidence="2">
    <location>
        <begin position="27"/>
        <end position="209"/>
    </location>
</feature>
<feature type="region of interest" description="Disordered" evidence="1">
    <location>
        <begin position="49"/>
        <end position="209"/>
    </location>
</feature>
<dbReference type="Proteomes" id="UP000237682">
    <property type="component" value="Unassembled WGS sequence"/>
</dbReference>
<accession>A0A2S9QEN3</accession>
<evidence type="ECO:0000313" key="3">
    <source>
        <dbReference type="EMBL" id="PRH87799.1"/>
    </source>
</evidence>
<feature type="compositionally biased region" description="Basic and acidic residues" evidence="1">
    <location>
        <begin position="96"/>
        <end position="107"/>
    </location>
</feature>
<dbReference type="AlphaFoldDB" id="A0A2S9QEN3"/>
<keyword evidence="2" id="KW-0732">Signal</keyword>
<proteinExistence type="predicted"/>
<evidence type="ECO:0000256" key="2">
    <source>
        <dbReference type="SAM" id="SignalP"/>
    </source>
</evidence>
<protein>
    <submittedName>
        <fullName evidence="3">Uncharacterized protein</fullName>
    </submittedName>
</protein>
<organism evidence="3 4">
    <name type="scientific">Labrys okinawensis</name>
    <dbReference type="NCBI Taxonomy" id="346911"/>
    <lineage>
        <taxon>Bacteria</taxon>
        <taxon>Pseudomonadati</taxon>
        <taxon>Pseudomonadota</taxon>
        <taxon>Alphaproteobacteria</taxon>
        <taxon>Hyphomicrobiales</taxon>
        <taxon>Xanthobacteraceae</taxon>
        <taxon>Labrys</taxon>
    </lineage>
</organism>
<dbReference type="EMBL" id="PUEJ01000003">
    <property type="protein sequence ID" value="PRH87799.1"/>
    <property type="molecule type" value="Genomic_DNA"/>
</dbReference>
<feature type="signal peptide" evidence="2">
    <location>
        <begin position="1"/>
        <end position="26"/>
    </location>
</feature>
<comment type="caution">
    <text evidence="3">The sequence shown here is derived from an EMBL/GenBank/DDBJ whole genome shotgun (WGS) entry which is preliminary data.</text>
</comment>
<dbReference type="OrthoDB" id="8018783at2"/>
<evidence type="ECO:0000313" key="4">
    <source>
        <dbReference type="Proteomes" id="UP000237682"/>
    </source>
</evidence>
<dbReference type="RefSeq" id="WP_105861468.1">
    <property type="nucleotide sequence ID" value="NZ_PUEJ01000003.1"/>
</dbReference>
<gene>
    <name evidence="3" type="ORF">C5L14_07720</name>
</gene>
<evidence type="ECO:0000256" key="1">
    <source>
        <dbReference type="SAM" id="MobiDB-lite"/>
    </source>
</evidence>